<dbReference type="STRING" id="445932.Emin_1236"/>
<dbReference type="Proteomes" id="UP000001029">
    <property type="component" value="Chromosome"/>
</dbReference>
<reference evidence="9 10" key="1">
    <citation type="journal article" date="2009" name="Appl. Environ. Microbiol.">
        <title>Genomic analysis of 'Elusimicrobium minutum,' the first cultivated representative of the phylum 'Elusimicrobia' (formerly termite group 1).</title>
        <authorList>
            <person name="Herlemann D.P.R."/>
            <person name="Geissinger O."/>
            <person name="Ikeda-Ohtsubo W."/>
            <person name="Kunin V."/>
            <person name="Sun H."/>
            <person name="Lapidus A."/>
            <person name="Hugenholtz P."/>
            <person name="Brune A."/>
        </authorList>
    </citation>
    <scope>NUCLEOTIDE SEQUENCE [LARGE SCALE GENOMIC DNA]</scope>
    <source>
        <strain evidence="9 10">Pei191</strain>
    </source>
</reference>
<evidence type="ECO:0000256" key="1">
    <source>
        <dbReference type="ARBA" id="ARBA00004651"/>
    </source>
</evidence>
<dbReference type="AlphaFoldDB" id="B2KE40"/>
<dbReference type="RefSeq" id="WP_012415401.1">
    <property type="nucleotide sequence ID" value="NC_010644.1"/>
</dbReference>
<keyword evidence="6 7" id="KW-0472">Membrane</keyword>
<dbReference type="KEGG" id="emi:Emin_1236"/>
<feature type="domain" description="ABC transmembrane type-1" evidence="8">
    <location>
        <begin position="80"/>
        <end position="271"/>
    </location>
</feature>
<evidence type="ECO:0000256" key="2">
    <source>
        <dbReference type="ARBA" id="ARBA00022448"/>
    </source>
</evidence>
<protein>
    <submittedName>
        <fullName evidence="9">ABC-type dipeptide/oligopeptide/nickel transport system</fullName>
    </submittedName>
</protein>
<evidence type="ECO:0000256" key="5">
    <source>
        <dbReference type="ARBA" id="ARBA00022989"/>
    </source>
</evidence>
<evidence type="ECO:0000256" key="3">
    <source>
        <dbReference type="ARBA" id="ARBA00022475"/>
    </source>
</evidence>
<dbReference type="InterPro" id="IPR035906">
    <property type="entry name" value="MetI-like_sf"/>
</dbReference>
<dbReference type="InterPro" id="IPR025966">
    <property type="entry name" value="OppC_N"/>
</dbReference>
<keyword evidence="5 7" id="KW-1133">Transmembrane helix</keyword>
<proteinExistence type="inferred from homology"/>
<keyword evidence="3" id="KW-1003">Cell membrane</keyword>
<evidence type="ECO:0000313" key="9">
    <source>
        <dbReference type="EMBL" id="ACC98786.1"/>
    </source>
</evidence>
<dbReference type="PANTHER" id="PTHR43386">
    <property type="entry name" value="OLIGOPEPTIDE TRANSPORT SYSTEM PERMEASE PROTEIN APPC"/>
    <property type="match status" value="1"/>
</dbReference>
<feature type="transmembrane region" description="Helical" evidence="7">
    <location>
        <begin position="146"/>
        <end position="162"/>
    </location>
</feature>
<evidence type="ECO:0000256" key="6">
    <source>
        <dbReference type="ARBA" id="ARBA00023136"/>
    </source>
</evidence>
<name>B2KE40_ELUMP</name>
<dbReference type="GO" id="GO:0005886">
    <property type="term" value="C:plasma membrane"/>
    <property type="evidence" value="ECO:0007669"/>
    <property type="project" value="UniProtKB-SubCell"/>
</dbReference>
<evidence type="ECO:0000259" key="8">
    <source>
        <dbReference type="PROSITE" id="PS50928"/>
    </source>
</evidence>
<dbReference type="CDD" id="cd06261">
    <property type="entry name" value="TM_PBP2"/>
    <property type="match status" value="1"/>
</dbReference>
<dbReference type="SUPFAM" id="SSF161098">
    <property type="entry name" value="MetI-like"/>
    <property type="match status" value="1"/>
</dbReference>
<keyword evidence="4 7" id="KW-0812">Transmembrane</keyword>
<dbReference type="Gene3D" id="1.10.3720.10">
    <property type="entry name" value="MetI-like"/>
    <property type="match status" value="1"/>
</dbReference>
<feature type="transmembrane region" description="Helical" evidence="7">
    <location>
        <begin position="197"/>
        <end position="224"/>
    </location>
</feature>
<keyword evidence="10" id="KW-1185">Reference proteome</keyword>
<organism evidence="9 10">
    <name type="scientific">Elusimicrobium minutum (strain Pei191)</name>
    <dbReference type="NCBI Taxonomy" id="445932"/>
    <lineage>
        <taxon>Bacteria</taxon>
        <taxon>Pseudomonadati</taxon>
        <taxon>Elusimicrobiota</taxon>
        <taxon>Elusimicrobia</taxon>
        <taxon>Elusimicrobiales</taxon>
        <taxon>Elusimicrobiaceae</taxon>
        <taxon>Elusimicrobium</taxon>
    </lineage>
</organism>
<accession>B2KE40</accession>
<comment type="similarity">
    <text evidence="7">Belongs to the binding-protein-dependent transport system permease family.</text>
</comment>
<dbReference type="HOGENOM" id="CLU_028518_1_2_0"/>
<dbReference type="InterPro" id="IPR000515">
    <property type="entry name" value="MetI-like"/>
</dbReference>
<feature type="transmembrane region" description="Helical" evidence="7">
    <location>
        <begin position="122"/>
        <end position="140"/>
    </location>
</feature>
<sequence>MNKLLKRILKNKSAMLGLALVLFFLLIAVFANQIAPAQGANPFQLPQNGYSVTPQPPNAQNIFGTTESQYDILYAIVWGSRMAFKVGITVVFFAMLIGILVGGIAAYAGGWADEIIMRFTDIIFAIPSLVLAMVIAAMLGPELKNMVIALTAVAWPSYARLIRGDILSVKERDYVLAARTIGAGGPRIFFKHIIPNSIYPSIIVGSLDIGYIVLTASSLSFLGLGSPPGTADWGQLIAMARNWILGTQGNPFAYAHTILIPGAALFLFVLGWNLLGDAFRDILDPRQH</sequence>
<feature type="transmembrane region" description="Helical" evidence="7">
    <location>
        <begin position="86"/>
        <end position="110"/>
    </location>
</feature>
<gene>
    <name evidence="9" type="ordered locus">Emin_1236</name>
</gene>
<evidence type="ECO:0000256" key="7">
    <source>
        <dbReference type="RuleBase" id="RU363032"/>
    </source>
</evidence>
<dbReference type="OrthoDB" id="9779825at2"/>
<dbReference type="PANTHER" id="PTHR43386:SF1">
    <property type="entry name" value="D,D-DIPEPTIDE TRANSPORT SYSTEM PERMEASE PROTEIN DDPC-RELATED"/>
    <property type="match status" value="1"/>
</dbReference>
<dbReference type="Pfam" id="PF12911">
    <property type="entry name" value="OppC_N"/>
    <property type="match status" value="1"/>
</dbReference>
<dbReference type="Pfam" id="PF00528">
    <property type="entry name" value="BPD_transp_1"/>
    <property type="match status" value="1"/>
</dbReference>
<dbReference type="EMBL" id="CP001055">
    <property type="protein sequence ID" value="ACC98786.1"/>
    <property type="molecule type" value="Genomic_DNA"/>
</dbReference>
<keyword evidence="2 7" id="KW-0813">Transport</keyword>
<feature type="transmembrane region" description="Helical" evidence="7">
    <location>
        <begin position="253"/>
        <end position="275"/>
    </location>
</feature>
<dbReference type="GO" id="GO:0055085">
    <property type="term" value="P:transmembrane transport"/>
    <property type="evidence" value="ECO:0007669"/>
    <property type="project" value="InterPro"/>
</dbReference>
<comment type="subcellular location">
    <subcellularLocation>
        <location evidence="1 7">Cell membrane</location>
        <topology evidence="1 7">Multi-pass membrane protein</topology>
    </subcellularLocation>
</comment>
<dbReference type="InterPro" id="IPR050366">
    <property type="entry name" value="BP-dependent_transpt_permease"/>
</dbReference>
<dbReference type="PROSITE" id="PS50928">
    <property type="entry name" value="ABC_TM1"/>
    <property type="match status" value="1"/>
</dbReference>
<evidence type="ECO:0000256" key="4">
    <source>
        <dbReference type="ARBA" id="ARBA00022692"/>
    </source>
</evidence>
<evidence type="ECO:0000313" key="10">
    <source>
        <dbReference type="Proteomes" id="UP000001029"/>
    </source>
</evidence>